<sequence>MSESRNIKLGSEPVVVGRASRNSSDRPSLTTNLYLANNHISKFHAVVYREDGAVYIKDTGSTFGTILNNILIAPNDPHVLKKGDVLGLVVNRPANVVETWRLSESFPSNIPLDRVLNPWVHLQFDIDFSDDLLILNSKNKSTDEACSVALDVTDVTRTPEYEDNVSQAEEPSSYSEDPAQVVKVVSEDEAPEEVKFVKEIVLTRELPATESQVDVDTSSTVDKHDPQPEPAIAPQDEEDLKDLVPCAFTEPEPYAYYDEPSSEESGNEEVEPSSDVEESVNEEVEPSSEIEESDSSDADISHDALDTAKSNEAVHDEGESISKQLDDFSDEDLDRFGWNEDTVSESDSDENDFLSDKSDDEDADTSLSDAFDSCPCGVKRTYEEAELEVKPELVAEEPQSKKQRSLTVSLLKEVGKGALYVAGTVIALIAYGRSLENQ</sequence>
<dbReference type="Gene3D" id="2.60.200.20">
    <property type="match status" value="1"/>
</dbReference>
<evidence type="ECO:0000256" key="1">
    <source>
        <dbReference type="SAM" id="MobiDB-lite"/>
    </source>
</evidence>
<gene>
    <name evidence="3" type="ORF">CXQ85_004115</name>
</gene>
<dbReference type="InterPro" id="IPR008984">
    <property type="entry name" value="SMAD_FHA_dom_sf"/>
</dbReference>
<proteinExistence type="predicted"/>
<dbReference type="RefSeq" id="XP_025344761.1">
    <property type="nucleotide sequence ID" value="XM_025487745.1"/>
</dbReference>
<dbReference type="OrthoDB" id="4096268at2759"/>
<name>A0A2V1B2T3_9ASCO</name>
<comment type="caution">
    <text evidence="3">The sequence shown here is derived from an EMBL/GenBank/DDBJ whole genome shotgun (WGS) entry which is preliminary data.</text>
</comment>
<keyword evidence="4" id="KW-1185">Reference proteome</keyword>
<evidence type="ECO:0000313" key="3">
    <source>
        <dbReference type="EMBL" id="PVH23821.1"/>
    </source>
</evidence>
<dbReference type="InterPro" id="IPR000253">
    <property type="entry name" value="FHA_dom"/>
</dbReference>
<evidence type="ECO:0000313" key="4">
    <source>
        <dbReference type="Proteomes" id="UP000244309"/>
    </source>
</evidence>
<dbReference type="AlphaFoldDB" id="A0A2V1B2T3"/>
<reference evidence="3 4" key="1">
    <citation type="submission" date="2017-12" db="EMBL/GenBank/DDBJ databases">
        <title>Genome Sequence of a Multidrug-Resistant Candida haemulonii Isolate from a Patient with Chronic Leg Ulcers in Israel.</title>
        <authorList>
            <person name="Chow N.A."/>
            <person name="Gade L."/>
            <person name="Batra D."/>
            <person name="Rowe L.A."/>
            <person name="Ben-Ami R."/>
            <person name="Loparev V.N."/>
            <person name="Litvintseva A.P."/>
        </authorList>
    </citation>
    <scope>NUCLEOTIDE SEQUENCE [LARGE SCALE GENOMIC DNA]</scope>
    <source>
        <strain evidence="3 4">B11899</strain>
    </source>
</reference>
<accession>A0A2V1B2T3</accession>
<dbReference type="VEuPathDB" id="FungiDB:CXQ85_004115"/>
<feature type="compositionally biased region" description="Basic and acidic residues" evidence="1">
    <location>
        <begin position="312"/>
        <end position="326"/>
    </location>
</feature>
<dbReference type="Proteomes" id="UP000244309">
    <property type="component" value="Unassembled WGS sequence"/>
</dbReference>
<feature type="region of interest" description="Disordered" evidence="1">
    <location>
        <begin position="209"/>
        <end position="372"/>
    </location>
</feature>
<feature type="compositionally biased region" description="Polar residues" evidence="1">
    <location>
        <begin position="164"/>
        <end position="175"/>
    </location>
</feature>
<feature type="compositionally biased region" description="Acidic residues" evidence="1">
    <location>
        <begin position="342"/>
        <end position="364"/>
    </location>
</feature>
<protein>
    <recommendedName>
        <fullName evidence="2">FHA domain-containing protein</fullName>
    </recommendedName>
</protein>
<dbReference type="SMART" id="SM00240">
    <property type="entry name" value="FHA"/>
    <property type="match status" value="1"/>
</dbReference>
<dbReference type="EMBL" id="PKFO01000011">
    <property type="protein sequence ID" value="PVH23821.1"/>
    <property type="molecule type" value="Genomic_DNA"/>
</dbReference>
<dbReference type="CDD" id="cd00060">
    <property type="entry name" value="FHA"/>
    <property type="match status" value="1"/>
</dbReference>
<feature type="region of interest" description="Disordered" evidence="1">
    <location>
        <begin position="159"/>
        <end position="178"/>
    </location>
</feature>
<dbReference type="STRING" id="45357.A0A2V1B2T3"/>
<dbReference type="SUPFAM" id="SSF49879">
    <property type="entry name" value="SMAD/FHA domain"/>
    <property type="match status" value="1"/>
</dbReference>
<dbReference type="PROSITE" id="PS50006">
    <property type="entry name" value="FHA_DOMAIN"/>
    <property type="match status" value="1"/>
</dbReference>
<organism evidence="3 4">
    <name type="scientific">Candidozyma haemuli</name>
    <dbReference type="NCBI Taxonomy" id="45357"/>
    <lineage>
        <taxon>Eukaryota</taxon>
        <taxon>Fungi</taxon>
        <taxon>Dikarya</taxon>
        <taxon>Ascomycota</taxon>
        <taxon>Saccharomycotina</taxon>
        <taxon>Pichiomycetes</taxon>
        <taxon>Metschnikowiaceae</taxon>
        <taxon>Candidozyma</taxon>
    </lineage>
</organism>
<feature type="compositionally biased region" description="Acidic residues" evidence="1">
    <location>
        <begin position="260"/>
        <end position="297"/>
    </location>
</feature>
<feature type="domain" description="FHA" evidence="2">
    <location>
        <begin position="14"/>
        <end position="72"/>
    </location>
</feature>
<evidence type="ECO:0000259" key="2">
    <source>
        <dbReference type="PROSITE" id="PS50006"/>
    </source>
</evidence>
<feature type="compositionally biased region" description="Polar residues" evidence="1">
    <location>
        <begin position="209"/>
        <end position="220"/>
    </location>
</feature>
<dbReference type="Pfam" id="PF00498">
    <property type="entry name" value="FHA"/>
    <property type="match status" value="1"/>
</dbReference>
<dbReference type="GeneID" id="37009445"/>